<dbReference type="PANTHER" id="PTHR43194:SF2">
    <property type="entry name" value="PEROXISOMAL MEMBRANE PROTEIN LPX1"/>
    <property type="match status" value="1"/>
</dbReference>
<dbReference type="AlphaFoldDB" id="A0A4R0JA49"/>
<sequence>MLLHGIGSSHRAWSPVVAVLAEHFDVIAVDLPGFGESPPLPVGVEPHPAALAGAVANLLDGLGIVAPAVAGNSLGAWIALELAAVRPISCLVLISPAGLWPGRTPLYNRLSLQASRWLTRRWCRPLSRLVNHRFGRALLLRQAVGRPSRISPDRAREMVWDMASGAGFDATLEATLDRHYLARPGFDVPITVAFGSRDLLLGRRSRHVEQLPPGARLEQLAGCGHVPMSDSPQAVAALITAAAHQAFSAAP</sequence>
<dbReference type="InterPro" id="IPR000073">
    <property type="entry name" value="AB_hydrolase_1"/>
</dbReference>
<dbReference type="GO" id="GO:0016787">
    <property type="term" value="F:hydrolase activity"/>
    <property type="evidence" value="ECO:0007669"/>
    <property type="project" value="UniProtKB-KW"/>
</dbReference>
<proteinExistence type="predicted"/>
<evidence type="ECO:0000259" key="1">
    <source>
        <dbReference type="Pfam" id="PF12697"/>
    </source>
</evidence>
<dbReference type="Gene3D" id="3.40.50.1820">
    <property type="entry name" value="alpha/beta hydrolase"/>
    <property type="match status" value="1"/>
</dbReference>
<accession>A0A4R0JA49</accession>
<dbReference type="EMBL" id="SJKD01000012">
    <property type="protein sequence ID" value="TCC42807.1"/>
    <property type="molecule type" value="Genomic_DNA"/>
</dbReference>
<dbReference type="RefSeq" id="WP_131518568.1">
    <property type="nucleotide sequence ID" value="NZ_SJKD01000012.1"/>
</dbReference>
<feature type="domain" description="AB hydrolase-1" evidence="1">
    <location>
        <begin position="2"/>
        <end position="237"/>
    </location>
</feature>
<organism evidence="2 3">
    <name type="scientific">Kribbella capetownensis</name>
    <dbReference type="NCBI Taxonomy" id="1572659"/>
    <lineage>
        <taxon>Bacteria</taxon>
        <taxon>Bacillati</taxon>
        <taxon>Actinomycetota</taxon>
        <taxon>Actinomycetes</taxon>
        <taxon>Propionibacteriales</taxon>
        <taxon>Kribbellaceae</taxon>
        <taxon>Kribbella</taxon>
    </lineage>
</organism>
<dbReference type="OrthoDB" id="27092at2"/>
<dbReference type="Proteomes" id="UP000293342">
    <property type="component" value="Unassembled WGS sequence"/>
</dbReference>
<dbReference type="InterPro" id="IPR050228">
    <property type="entry name" value="Carboxylesterase_BioH"/>
</dbReference>
<comment type="caution">
    <text evidence="2">The sequence shown here is derived from an EMBL/GenBank/DDBJ whole genome shotgun (WGS) entry which is preliminary data.</text>
</comment>
<dbReference type="InterPro" id="IPR029058">
    <property type="entry name" value="AB_hydrolase_fold"/>
</dbReference>
<dbReference type="Pfam" id="PF12697">
    <property type="entry name" value="Abhydrolase_6"/>
    <property type="match status" value="1"/>
</dbReference>
<dbReference type="SUPFAM" id="SSF53474">
    <property type="entry name" value="alpha/beta-Hydrolases"/>
    <property type="match status" value="1"/>
</dbReference>
<evidence type="ECO:0000313" key="2">
    <source>
        <dbReference type="EMBL" id="TCC42807.1"/>
    </source>
</evidence>
<name>A0A4R0JA49_9ACTN</name>
<protein>
    <submittedName>
        <fullName evidence="2">Alpha/beta fold hydrolase</fullName>
    </submittedName>
</protein>
<dbReference type="PRINTS" id="PR00111">
    <property type="entry name" value="ABHYDROLASE"/>
</dbReference>
<keyword evidence="2" id="KW-0378">Hydrolase</keyword>
<evidence type="ECO:0000313" key="3">
    <source>
        <dbReference type="Proteomes" id="UP000293342"/>
    </source>
</evidence>
<gene>
    <name evidence="2" type="ORF">E0H75_37990</name>
</gene>
<reference evidence="2 3" key="1">
    <citation type="submission" date="2019-02" db="EMBL/GenBank/DDBJ databases">
        <title>Kribbella capetownensis sp. nov. and Kribbella speibonae sp. nov., isolated from soil.</title>
        <authorList>
            <person name="Curtis S.M."/>
            <person name="Norton I."/>
            <person name="Everest G.J."/>
            <person name="Meyers P.R."/>
        </authorList>
    </citation>
    <scope>NUCLEOTIDE SEQUENCE [LARGE SCALE GENOMIC DNA]</scope>
    <source>
        <strain evidence="2 3">YM53</strain>
    </source>
</reference>
<dbReference type="PANTHER" id="PTHR43194">
    <property type="entry name" value="HYDROLASE ALPHA/BETA FOLD FAMILY"/>
    <property type="match status" value="1"/>
</dbReference>
<keyword evidence="3" id="KW-1185">Reference proteome</keyword>